<dbReference type="InterPro" id="IPR035965">
    <property type="entry name" value="PAS-like_dom_sf"/>
</dbReference>
<dbReference type="SMART" id="SM00086">
    <property type="entry name" value="PAC"/>
    <property type="match status" value="1"/>
</dbReference>
<feature type="domain" description="PAS fold-3" evidence="1">
    <location>
        <begin position="116"/>
        <end position="205"/>
    </location>
</feature>
<proteinExistence type="predicted"/>
<dbReference type="OrthoDB" id="9765776at2"/>
<dbReference type="AlphaFoldDB" id="A0A5C0B0K9"/>
<dbReference type="Proteomes" id="UP000325161">
    <property type="component" value="Chromosome"/>
</dbReference>
<gene>
    <name evidence="2" type="ORF">FXN63_13010</name>
</gene>
<accession>A0A5C0B0K9</accession>
<dbReference type="Gene3D" id="3.30.450.20">
    <property type="entry name" value="PAS domain"/>
    <property type="match status" value="1"/>
</dbReference>
<evidence type="ECO:0000313" key="3">
    <source>
        <dbReference type="Proteomes" id="UP000325161"/>
    </source>
</evidence>
<reference evidence="2 3" key="1">
    <citation type="submission" date="2019-08" db="EMBL/GenBank/DDBJ databases">
        <title>Amphibian skin-associated Pigmentiphaga: genome sequence and occurrence across geography and hosts.</title>
        <authorList>
            <person name="Bletz M.C."/>
            <person name="Bunk B."/>
            <person name="Sproeer C."/>
            <person name="Biwer P."/>
            <person name="Reiter S."/>
            <person name="Rabemananjara F.C.E."/>
            <person name="Schulz S."/>
            <person name="Overmann J."/>
            <person name="Vences M."/>
        </authorList>
    </citation>
    <scope>NUCLEOTIDE SEQUENCE [LARGE SCALE GENOMIC DNA]</scope>
    <source>
        <strain evidence="2 3">Mada1488</strain>
    </source>
</reference>
<dbReference type="RefSeq" id="WP_148815460.1">
    <property type="nucleotide sequence ID" value="NZ_CP043046.1"/>
</dbReference>
<dbReference type="InterPro" id="IPR000014">
    <property type="entry name" value="PAS"/>
</dbReference>
<sequence length="213" mass="22983">MPAFSAKSAAARTLDDLLAAREVQRARGSLLKTWGTSLDGLTLSPSPQPFYTPRSSAVGAELANCVASLSLRLAQAEAARDCLRVASRPHAPGTQEGMWEVLLAADGVVDPASRFWWSPEFRSLLGFDTAEEFPNVLGSWASHVHADDIDGALDAFAAHLDDRSGATPFDVCYRMRCKDGEYRWFRARGQARRAADGTPMHALGVLLAIPAAQ</sequence>
<dbReference type="KEGG" id="pacr:FXN63_13010"/>
<evidence type="ECO:0000313" key="2">
    <source>
        <dbReference type="EMBL" id="QEI06650.1"/>
    </source>
</evidence>
<dbReference type="CDD" id="cd00130">
    <property type="entry name" value="PAS"/>
    <property type="match status" value="1"/>
</dbReference>
<keyword evidence="3" id="KW-1185">Reference proteome</keyword>
<protein>
    <submittedName>
        <fullName evidence="2">PAS domain-containing protein</fullName>
    </submittedName>
</protein>
<evidence type="ECO:0000259" key="1">
    <source>
        <dbReference type="Pfam" id="PF08447"/>
    </source>
</evidence>
<dbReference type="InterPro" id="IPR013655">
    <property type="entry name" value="PAS_fold_3"/>
</dbReference>
<dbReference type="SUPFAM" id="SSF55785">
    <property type="entry name" value="PYP-like sensor domain (PAS domain)"/>
    <property type="match status" value="1"/>
</dbReference>
<organism evidence="2 3">
    <name type="scientific">Pigmentiphaga aceris</name>
    <dbReference type="NCBI Taxonomy" id="1940612"/>
    <lineage>
        <taxon>Bacteria</taxon>
        <taxon>Pseudomonadati</taxon>
        <taxon>Pseudomonadota</taxon>
        <taxon>Betaproteobacteria</taxon>
        <taxon>Burkholderiales</taxon>
        <taxon>Alcaligenaceae</taxon>
        <taxon>Pigmentiphaga</taxon>
    </lineage>
</organism>
<name>A0A5C0B0K9_9BURK</name>
<dbReference type="EMBL" id="CP043046">
    <property type="protein sequence ID" value="QEI06650.1"/>
    <property type="molecule type" value="Genomic_DNA"/>
</dbReference>
<dbReference type="Pfam" id="PF08447">
    <property type="entry name" value="PAS_3"/>
    <property type="match status" value="1"/>
</dbReference>
<dbReference type="InterPro" id="IPR001610">
    <property type="entry name" value="PAC"/>
</dbReference>